<proteinExistence type="predicted"/>
<dbReference type="InterPro" id="IPR018466">
    <property type="entry name" value="Kre9/Knh1-like_N"/>
</dbReference>
<feature type="signal peptide" evidence="3">
    <location>
        <begin position="1"/>
        <end position="18"/>
    </location>
</feature>
<keyword evidence="1 3" id="KW-0732">Signal</keyword>
<organism evidence="5 6">
    <name type="scientific">Amanita muscaria (strain Koide BX008)</name>
    <dbReference type="NCBI Taxonomy" id="946122"/>
    <lineage>
        <taxon>Eukaryota</taxon>
        <taxon>Fungi</taxon>
        <taxon>Dikarya</taxon>
        <taxon>Basidiomycota</taxon>
        <taxon>Agaricomycotina</taxon>
        <taxon>Agaricomycetes</taxon>
        <taxon>Agaricomycetidae</taxon>
        <taxon>Agaricales</taxon>
        <taxon>Pluteineae</taxon>
        <taxon>Amanitaceae</taxon>
        <taxon>Amanita</taxon>
    </lineage>
</organism>
<dbReference type="EMBL" id="KN818235">
    <property type="protein sequence ID" value="KIL66707.1"/>
    <property type="molecule type" value="Genomic_DNA"/>
</dbReference>
<gene>
    <name evidence="5" type="ORF">M378DRAFT_10052</name>
</gene>
<reference evidence="5 6" key="1">
    <citation type="submission" date="2014-04" db="EMBL/GenBank/DDBJ databases">
        <title>Evolutionary Origins and Diversification of the Mycorrhizal Mutualists.</title>
        <authorList>
            <consortium name="DOE Joint Genome Institute"/>
            <consortium name="Mycorrhizal Genomics Consortium"/>
            <person name="Kohler A."/>
            <person name="Kuo A."/>
            <person name="Nagy L.G."/>
            <person name="Floudas D."/>
            <person name="Copeland A."/>
            <person name="Barry K.W."/>
            <person name="Cichocki N."/>
            <person name="Veneault-Fourrey C."/>
            <person name="LaButti K."/>
            <person name="Lindquist E.A."/>
            <person name="Lipzen A."/>
            <person name="Lundell T."/>
            <person name="Morin E."/>
            <person name="Murat C."/>
            <person name="Riley R."/>
            <person name="Ohm R."/>
            <person name="Sun H."/>
            <person name="Tunlid A."/>
            <person name="Henrissat B."/>
            <person name="Grigoriev I.V."/>
            <person name="Hibbett D.S."/>
            <person name="Martin F."/>
        </authorList>
    </citation>
    <scope>NUCLEOTIDE SEQUENCE [LARGE SCALE GENOMIC DNA]</scope>
    <source>
        <strain evidence="5 6">Koide BX008</strain>
    </source>
</reference>
<feature type="domain" description="Yeast cell wall synthesis Kre9/Knh1-like N-terminal" evidence="4">
    <location>
        <begin position="25"/>
        <end position="118"/>
    </location>
</feature>
<name>A0A0C2WY18_AMAMK</name>
<dbReference type="Proteomes" id="UP000054549">
    <property type="component" value="Unassembled WGS sequence"/>
</dbReference>
<dbReference type="InterPro" id="IPR045328">
    <property type="entry name" value="Kre9/Knh1"/>
</dbReference>
<protein>
    <recommendedName>
        <fullName evidence="4">Yeast cell wall synthesis Kre9/Knh1-like N-terminal domain-containing protein</fullName>
    </recommendedName>
</protein>
<keyword evidence="6" id="KW-1185">Reference proteome</keyword>
<dbReference type="GO" id="GO:0042546">
    <property type="term" value="P:cell wall biogenesis"/>
    <property type="evidence" value="ECO:0007669"/>
    <property type="project" value="InterPro"/>
</dbReference>
<dbReference type="PANTHER" id="PTHR28154:SF1">
    <property type="entry name" value="CELL WALL SYNTHESIS PROTEIN KNH1-RELATED"/>
    <property type="match status" value="1"/>
</dbReference>
<dbReference type="GO" id="GO:0006078">
    <property type="term" value="P:(1-&gt;6)-beta-D-glucan biosynthetic process"/>
    <property type="evidence" value="ECO:0007669"/>
    <property type="project" value="InterPro"/>
</dbReference>
<accession>A0A0C2WY18</accession>
<feature type="chain" id="PRO_5002170462" description="Yeast cell wall synthesis Kre9/Knh1-like N-terminal domain-containing protein" evidence="3">
    <location>
        <begin position="19"/>
        <end position="220"/>
    </location>
</feature>
<dbReference type="HOGENOM" id="CLU_078855_2_1_1"/>
<evidence type="ECO:0000256" key="2">
    <source>
        <dbReference type="SAM" id="MobiDB-lite"/>
    </source>
</evidence>
<dbReference type="STRING" id="946122.A0A0C2WY18"/>
<sequence length="220" mass="22382">MLPTVILVLTSLVASVLGTVYITEPTGSSTFTAGQQATIKWQDDGVAPTLDKFGPSKVSIYVGNAIQQTPLQLISDNVDVSKISTIQFTPNPAIGPNGNNYFIRFESLNAKDPKQAQYPALAFSSKFSMNGMSGTFNASIQSQIDGQSTAPLAGPTGSATTATATSAQILPTSKLNSTGSATHTGTSSTATGTHNAAVANLEGGGVLGLVLAAIVGAAVF</sequence>
<evidence type="ECO:0000256" key="1">
    <source>
        <dbReference type="ARBA" id="ARBA00022729"/>
    </source>
</evidence>
<dbReference type="AlphaFoldDB" id="A0A0C2WY18"/>
<feature type="region of interest" description="Disordered" evidence="2">
    <location>
        <begin position="172"/>
        <end position="191"/>
    </location>
</feature>
<evidence type="ECO:0000259" key="4">
    <source>
        <dbReference type="Pfam" id="PF10342"/>
    </source>
</evidence>
<evidence type="ECO:0000313" key="5">
    <source>
        <dbReference type="EMBL" id="KIL66707.1"/>
    </source>
</evidence>
<dbReference type="OrthoDB" id="2432613at2759"/>
<dbReference type="Pfam" id="PF10342">
    <property type="entry name" value="Kre9_KNH"/>
    <property type="match status" value="1"/>
</dbReference>
<evidence type="ECO:0000313" key="6">
    <source>
        <dbReference type="Proteomes" id="UP000054549"/>
    </source>
</evidence>
<dbReference type="InParanoid" id="A0A0C2WY18"/>
<dbReference type="PANTHER" id="PTHR28154">
    <property type="entry name" value="CELL WALL SYNTHESIS PROTEIN KNH1-RELATED"/>
    <property type="match status" value="1"/>
</dbReference>
<evidence type="ECO:0000256" key="3">
    <source>
        <dbReference type="SAM" id="SignalP"/>
    </source>
</evidence>
<feature type="compositionally biased region" description="Low complexity" evidence="2">
    <location>
        <begin position="176"/>
        <end position="191"/>
    </location>
</feature>